<comment type="caution">
    <text evidence="2">The sequence shown here is derived from an EMBL/GenBank/DDBJ whole genome shotgun (WGS) entry which is preliminary data.</text>
</comment>
<name>A0ABQ8UDB6_9EUKA</name>
<reference evidence="2" key="1">
    <citation type="journal article" date="2022" name="bioRxiv">
        <title>Genomics of Preaxostyla Flagellates Illuminates Evolutionary Transitions and the Path Towards Mitochondrial Loss.</title>
        <authorList>
            <person name="Novak L.V.F."/>
            <person name="Treitli S.C."/>
            <person name="Pyrih J."/>
            <person name="Halakuc P."/>
            <person name="Pipaliya S.V."/>
            <person name="Vacek V."/>
            <person name="Brzon O."/>
            <person name="Soukal P."/>
            <person name="Eme L."/>
            <person name="Dacks J.B."/>
            <person name="Karnkowska A."/>
            <person name="Elias M."/>
            <person name="Hampl V."/>
        </authorList>
    </citation>
    <scope>NUCLEOTIDE SEQUENCE</scope>
    <source>
        <strain evidence="2">RCP-MX</strain>
    </source>
</reference>
<evidence type="ECO:0000256" key="1">
    <source>
        <dbReference type="SAM" id="MobiDB-lite"/>
    </source>
</evidence>
<gene>
    <name evidence="2" type="ORF">PAPYR_7313</name>
</gene>
<feature type="region of interest" description="Disordered" evidence="1">
    <location>
        <begin position="153"/>
        <end position="177"/>
    </location>
</feature>
<feature type="compositionally biased region" description="Basic and acidic residues" evidence="1">
    <location>
        <begin position="241"/>
        <end position="254"/>
    </location>
</feature>
<sequence length="254" mass="26797">MADPFSSSLEGDFASPRLAVPIQEEDPRIVVQTLLAQIDDLPSFTPTQLSGLIHATKGLCIKLGKLRDQLAVLRGEGLGKLSDLALQKALQISQQGTQMLVQEVERRPYCCCCIKRPRTIAVRPCQHLCVCSQCDPTDQQQWASVPPSFGLGQLVPPRAGRPGARFPPRGFNPAPGEASCALRAREPVPTRPAGPGGLSRQCGGANGLASVHPAAPGAAGAARDVVPSGCPLHHTPAIARGARDGRASRPRPEP</sequence>
<evidence type="ECO:0000313" key="3">
    <source>
        <dbReference type="Proteomes" id="UP001141327"/>
    </source>
</evidence>
<dbReference type="Gene3D" id="3.30.40.10">
    <property type="entry name" value="Zinc/RING finger domain, C3HC4 (zinc finger)"/>
    <property type="match status" value="1"/>
</dbReference>
<accession>A0ABQ8UDB6</accession>
<protein>
    <submittedName>
        <fullName evidence="2">Uncharacterized protein</fullName>
    </submittedName>
</protein>
<organism evidence="2 3">
    <name type="scientific">Paratrimastix pyriformis</name>
    <dbReference type="NCBI Taxonomy" id="342808"/>
    <lineage>
        <taxon>Eukaryota</taxon>
        <taxon>Metamonada</taxon>
        <taxon>Preaxostyla</taxon>
        <taxon>Paratrimastigidae</taxon>
        <taxon>Paratrimastix</taxon>
    </lineage>
</organism>
<proteinExistence type="predicted"/>
<feature type="compositionally biased region" description="Low complexity" evidence="1">
    <location>
        <begin position="156"/>
        <end position="171"/>
    </location>
</feature>
<dbReference type="InterPro" id="IPR013083">
    <property type="entry name" value="Znf_RING/FYVE/PHD"/>
</dbReference>
<feature type="region of interest" description="Disordered" evidence="1">
    <location>
        <begin position="214"/>
        <end position="254"/>
    </location>
</feature>
<dbReference type="Proteomes" id="UP001141327">
    <property type="component" value="Unassembled WGS sequence"/>
</dbReference>
<evidence type="ECO:0000313" key="2">
    <source>
        <dbReference type="EMBL" id="KAJ4457241.1"/>
    </source>
</evidence>
<dbReference type="EMBL" id="JAPMOS010000051">
    <property type="protein sequence ID" value="KAJ4457241.1"/>
    <property type="molecule type" value="Genomic_DNA"/>
</dbReference>
<keyword evidence="3" id="KW-1185">Reference proteome</keyword>